<evidence type="ECO:0000313" key="2">
    <source>
        <dbReference type="Proteomes" id="UP000306319"/>
    </source>
</evidence>
<sequence>MNRILLLFCSLLLTSVLCIGSNGNAGKHIKWELKNGVLSFSGEGEMKDFGKERPYREDLVTHLTVGEGITSIGENAFRNCTKLISAELPSSLKKINEDSFLDCVSLSDINIPFGVESIGSRAFKGCVSLIELQLPISVRILGEESFAGCTNLINARLTQSIESMGKDAFHGCKILATLSDLPSFVTTSTFATYGLNRAAVKNYWDRKEEIAARFGNASGFLSDSKSQTTTMEPADVDLEIPYTGINNANTFALIIANENYGKLSNVPFAVNDGNTFARYCQRTLGVPTKNILQYNDASYGSIREALSDIRLINDVVGNDMKLIVYYAGHGAPDDATLEPYLIPVDAARVNKDVCIPMAQFYQEIGSMKLKSATVFLDACFSGATRDGNMVIAARGIARVPKKQGLKGRVAVLSATSDDQTALPYNEKGHGMFTYYLLKCLKETKGEASLQDIKEYVTDNVKRNSSIVNRKEQTPTFNVSTEASSQWNAWKLNN</sequence>
<evidence type="ECO:0000313" key="1">
    <source>
        <dbReference type="EMBL" id="TGY75968.1"/>
    </source>
</evidence>
<dbReference type="EMBL" id="SRYB01000047">
    <property type="protein sequence ID" value="TGY75968.1"/>
    <property type="molecule type" value="Genomic_DNA"/>
</dbReference>
<keyword evidence="2" id="KW-1185">Reference proteome</keyword>
<proteinExistence type="predicted"/>
<gene>
    <name evidence="1" type="ORF">E5331_19160</name>
</gene>
<name>A0AC61REU8_9BACT</name>
<accession>A0AC61REU8</accession>
<organism evidence="1 2">
    <name type="scientific">Lepagella muris</name>
    <dbReference type="NCBI Taxonomy" id="3032870"/>
    <lineage>
        <taxon>Bacteria</taxon>
        <taxon>Pseudomonadati</taxon>
        <taxon>Bacteroidota</taxon>
        <taxon>Bacteroidia</taxon>
        <taxon>Bacteroidales</taxon>
        <taxon>Muribaculaceae</taxon>
        <taxon>Lepagella</taxon>
    </lineage>
</organism>
<dbReference type="Proteomes" id="UP000306319">
    <property type="component" value="Unassembled WGS sequence"/>
</dbReference>
<comment type="caution">
    <text evidence="1">The sequence shown here is derived from an EMBL/GenBank/DDBJ whole genome shotgun (WGS) entry which is preliminary data.</text>
</comment>
<protein>
    <submittedName>
        <fullName evidence="1">Uncharacterized protein</fullName>
    </submittedName>
</protein>
<reference evidence="1" key="1">
    <citation type="submission" date="2019-04" db="EMBL/GenBank/DDBJ databases">
        <title>Microbes associate with the intestines of laboratory mice.</title>
        <authorList>
            <person name="Navarre W."/>
            <person name="Wong E."/>
            <person name="Huang K."/>
            <person name="Tropini C."/>
            <person name="Ng K."/>
            <person name="Yu B."/>
        </authorList>
    </citation>
    <scope>NUCLEOTIDE SEQUENCE</scope>
    <source>
        <strain evidence="1">NM04_E33</strain>
    </source>
</reference>